<evidence type="ECO:0000313" key="2">
    <source>
        <dbReference type="EMBL" id="KAK9138549.1"/>
    </source>
</evidence>
<evidence type="ECO:0000256" key="1">
    <source>
        <dbReference type="SAM" id="MobiDB-lite"/>
    </source>
</evidence>
<protein>
    <submittedName>
        <fullName evidence="2">Uncharacterized protein</fullName>
    </submittedName>
</protein>
<evidence type="ECO:0000313" key="3">
    <source>
        <dbReference type="Proteomes" id="UP001417504"/>
    </source>
</evidence>
<dbReference type="Proteomes" id="UP001417504">
    <property type="component" value="Unassembled WGS sequence"/>
</dbReference>
<accession>A0AAP0PD15</accession>
<dbReference type="AlphaFoldDB" id="A0AAP0PD15"/>
<proteinExistence type="predicted"/>
<organism evidence="2 3">
    <name type="scientific">Stephania japonica</name>
    <dbReference type="NCBI Taxonomy" id="461633"/>
    <lineage>
        <taxon>Eukaryota</taxon>
        <taxon>Viridiplantae</taxon>
        <taxon>Streptophyta</taxon>
        <taxon>Embryophyta</taxon>
        <taxon>Tracheophyta</taxon>
        <taxon>Spermatophyta</taxon>
        <taxon>Magnoliopsida</taxon>
        <taxon>Ranunculales</taxon>
        <taxon>Menispermaceae</taxon>
        <taxon>Menispermoideae</taxon>
        <taxon>Cissampelideae</taxon>
        <taxon>Stephania</taxon>
    </lineage>
</organism>
<keyword evidence="3" id="KW-1185">Reference proteome</keyword>
<reference evidence="2 3" key="1">
    <citation type="submission" date="2024-01" db="EMBL/GenBank/DDBJ databases">
        <title>Genome assemblies of Stephania.</title>
        <authorList>
            <person name="Yang L."/>
        </authorList>
    </citation>
    <scope>NUCLEOTIDE SEQUENCE [LARGE SCALE GENOMIC DNA]</scope>
    <source>
        <strain evidence="2">QJT</strain>
        <tissue evidence="2">Leaf</tissue>
    </source>
</reference>
<name>A0AAP0PD15_9MAGN</name>
<feature type="region of interest" description="Disordered" evidence="1">
    <location>
        <begin position="163"/>
        <end position="204"/>
    </location>
</feature>
<sequence>MIYYIDDKINVGNYEDQRKHQLAKFFGSTKGSKKDSSSTCSSPSAASEAISLINNQRRQFREGLVAREIDVIINFILMGEMEYRSIEELCFYLEQLFVDMLPFFLSQLPLAILKEVNDSPNEVHEEKARFVLKLLSKLKLLEDKVQWSFPEGHRITRLMDPEGEDINDEAGNTGNLNAAPVVEDQDGEAPTIHEVPDVEMGSQG</sequence>
<gene>
    <name evidence="2" type="ORF">Sjap_009143</name>
</gene>
<dbReference type="EMBL" id="JBBNAE010000003">
    <property type="protein sequence ID" value="KAK9138549.1"/>
    <property type="molecule type" value="Genomic_DNA"/>
</dbReference>
<comment type="caution">
    <text evidence="2">The sequence shown here is derived from an EMBL/GenBank/DDBJ whole genome shotgun (WGS) entry which is preliminary data.</text>
</comment>